<keyword evidence="3" id="KW-1185">Reference proteome</keyword>
<feature type="region of interest" description="Disordered" evidence="1">
    <location>
        <begin position="133"/>
        <end position="155"/>
    </location>
</feature>
<dbReference type="EMBL" id="JAGTXO010000012">
    <property type="protein sequence ID" value="KAG8464689.1"/>
    <property type="molecule type" value="Genomic_DNA"/>
</dbReference>
<protein>
    <submittedName>
        <fullName evidence="2">Uncharacterized protein</fullName>
    </submittedName>
</protein>
<feature type="region of interest" description="Disordered" evidence="1">
    <location>
        <begin position="175"/>
        <end position="194"/>
    </location>
</feature>
<feature type="compositionally biased region" description="Pro residues" evidence="1">
    <location>
        <begin position="183"/>
        <end position="192"/>
    </location>
</feature>
<evidence type="ECO:0000313" key="3">
    <source>
        <dbReference type="Proteomes" id="UP000751190"/>
    </source>
</evidence>
<comment type="caution">
    <text evidence="2">The sequence shown here is derived from an EMBL/GenBank/DDBJ whole genome shotgun (WGS) entry which is preliminary data.</text>
</comment>
<gene>
    <name evidence="2" type="ORF">KFE25_010057</name>
</gene>
<reference evidence="2" key="1">
    <citation type="submission" date="2021-05" db="EMBL/GenBank/DDBJ databases">
        <title>The genome of the haptophyte Pavlova lutheri (Diacronema luteri, Pavlovales) - a model for lipid biosynthesis in eukaryotic algae.</title>
        <authorList>
            <person name="Hulatt C.J."/>
            <person name="Posewitz M.C."/>
        </authorList>
    </citation>
    <scope>NUCLEOTIDE SEQUENCE</scope>
    <source>
        <strain evidence="2">NIVA-4/92</strain>
    </source>
</reference>
<dbReference type="Proteomes" id="UP000751190">
    <property type="component" value="Unassembled WGS sequence"/>
</dbReference>
<evidence type="ECO:0000313" key="2">
    <source>
        <dbReference type="EMBL" id="KAG8464689.1"/>
    </source>
</evidence>
<dbReference type="AlphaFoldDB" id="A0A8J5XQ61"/>
<evidence type="ECO:0000256" key="1">
    <source>
        <dbReference type="SAM" id="MobiDB-lite"/>
    </source>
</evidence>
<feature type="compositionally biased region" description="Gly residues" evidence="1">
    <location>
        <begin position="139"/>
        <end position="148"/>
    </location>
</feature>
<sequence>MALSPRALPGALRALAWPAGSYTVSSGRCGAEGTADRRARDEGGQLVSTADCSIAPFLERYSRNGAIANGGIPQLADLAARARGRAWPHIARWYGAMDGWAPYASRIEGDAYSYAKLADTSARFDLRLRAGAPARDGAQGAGGEGGGGRARRALRAPRTAARTLFGRARAAAADASRAARRLSPPPPPPPPLTADALAARERRAADADATALSKLPSVECARELLAFGSGGAAGELTPISTRRQIGGSLAGGAACDASAVATGAARGEALANLAVNRRAVLADALTGCGLAATGDERVADEADAYLCLVGTALAARAPRAAADVCDGAASVLARTLGRAALDAEVRARLAKIGEFVARRLCVPRDMAVAFQLLPGPALEGWMARLYAAVDAGEVPPGQNVRVYVEFLLAEAGASGPGDADAEARARAEAKKVVIRD</sequence>
<accession>A0A8J5XQ61</accession>
<proteinExistence type="predicted"/>
<organism evidence="2 3">
    <name type="scientific">Diacronema lutheri</name>
    <name type="common">Unicellular marine alga</name>
    <name type="synonym">Monochrysis lutheri</name>
    <dbReference type="NCBI Taxonomy" id="2081491"/>
    <lineage>
        <taxon>Eukaryota</taxon>
        <taxon>Haptista</taxon>
        <taxon>Haptophyta</taxon>
        <taxon>Pavlovophyceae</taxon>
        <taxon>Pavlovales</taxon>
        <taxon>Pavlovaceae</taxon>
        <taxon>Diacronema</taxon>
    </lineage>
</organism>
<name>A0A8J5XQ61_DIALT</name>